<protein>
    <submittedName>
        <fullName evidence="1">Uncharacterized protein</fullName>
    </submittedName>
</protein>
<name>A0ACC2I472_9PLEO</name>
<dbReference type="Proteomes" id="UP001153331">
    <property type="component" value="Unassembled WGS sequence"/>
</dbReference>
<evidence type="ECO:0000313" key="1">
    <source>
        <dbReference type="EMBL" id="KAJ8110132.1"/>
    </source>
</evidence>
<proteinExistence type="predicted"/>
<gene>
    <name evidence="1" type="ORF">OPT61_g6944</name>
</gene>
<comment type="caution">
    <text evidence="1">The sequence shown here is derived from an EMBL/GenBank/DDBJ whole genome shotgun (WGS) entry which is preliminary data.</text>
</comment>
<reference evidence="1" key="1">
    <citation type="submission" date="2022-11" db="EMBL/GenBank/DDBJ databases">
        <title>Genome Sequence of Boeremia exigua.</title>
        <authorList>
            <person name="Buettner E."/>
        </authorList>
    </citation>
    <scope>NUCLEOTIDE SEQUENCE</scope>
    <source>
        <strain evidence="1">CU02</strain>
    </source>
</reference>
<sequence length="265" mass="28892">MPSIWSNLVACALVGLTAAQTPLPLTRSCNVTQIQGCNSTGTIRNVDGVDIYQSIPQSFSNDSTAILFITDFYGLPSINNRLLADQIASKTHRVIMPDLFNGDAVPMAMAEGPQLNLTEWRARHPTEEIDQIIEQTIVYMRSLGITRIGAVGYCLGGKHVPRFMAAGKGIDLGFIAHPANLTNDEIQAISAPISIAAGELDTLFNKTNRRDAEDILQAKNSTYQTNLYSGAPHGFAIRPNVAIPVQAYAKQASFEQAVLWFNTWL</sequence>
<accession>A0ACC2I472</accession>
<keyword evidence="2" id="KW-1185">Reference proteome</keyword>
<organism evidence="1 2">
    <name type="scientific">Boeremia exigua</name>
    <dbReference type="NCBI Taxonomy" id="749465"/>
    <lineage>
        <taxon>Eukaryota</taxon>
        <taxon>Fungi</taxon>
        <taxon>Dikarya</taxon>
        <taxon>Ascomycota</taxon>
        <taxon>Pezizomycotina</taxon>
        <taxon>Dothideomycetes</taxon>
        <taxon>Pleosporomycetidae</taxon>
        <taxon>Pleosporales</taxon>
        <taxon>Pleosporineae</taxon>
        <taxon>Didymellaceae</taxon>
        <taxon>Boeremia</taxon>
    </lineage>
</organism>
<evidence type="ECO:0000313" key="2">
    <source>
        <dbReference type="Proteomes" id="UP001153331"/>
    </source>
</evidence>
<dbReference type="EMBL" id="JAPHNI010000533">
    <property type="protein sequence ID" value="KAJ8110132.1"/>
    <property type="molecule type" value="Genomic_DNA"/>
</dbReference>